<dbReference type="Gene3D" id="3.40.710.10">
    <property type="entry name" value="DD-peptidase/beta-lactamase superfamily"/>
    <property type="match status" value="1"/>
</dbReference>
<keyword evidence="5" id="KW-0133">Cell shape</keyword>
<keyword evidence="6" id="KW-0573">Peptidoglycan synthesis</keyword>
<feature type="domain" description="Penicillin-binding protein dimerisation" evidence="12">
    <location>
        <begin position="144"/>
        <end position="217"/>
    </location>
</feature>
<dbReference type="GO" id="GO:0009252">
    <property type="term" value="P:peptidoglycan biosynthetic process"/>
    <property type="evidence" value="ECO:0007669"/>
    <property type="project" value="UniProtKB-KW"/>
</dbReference>
<evidence type="ECO:0000313" key="13">
    <source>
        <dbReference type="EMBL" id="OGY21748.1"/>
    </source>
</evidence>
<evidence type="ECO:0000256" key="8">
    <source>
        <dbReference type="ARBA" id="ARBA00023136"/>
    </source>
</evidence>
<dbReference type="SUPFAM" id="SSF56601">
    <property type="entry name" value="beta-lactamase/transpeptidase-like"/>
    <property type="match status" value="1"/>
</dbReference>
<dbReference type="EMBL" id="MHCL01000008">
    <property type="protein sequence ID" value="OGY21748.1"/>
    <property type="molecule type" value="Genomic_DNA"/>
</dbReference>
<evidence type="ECO:0000256" key="7">
    <source>
        <dbReference type="ARBA" id="ARBA00022989"/>
    </source>
</evidence>
<keyword evidence="4 10" id="KW-0812">Transmembrane</keyword>
<feature type="transmembrane region" description="Helical" evidence="10">
    <location>
        <begin position="32"/>
        <end position="50"/>
    </location>
</feature>
<evidence type="ECO:0000256" key="3">
    <source>
        <dbReference type="ARBA" id="ARBA00022475"/>
    </source>
</evidence>
<evidence type="ECO:0000256" key="4">
    <source>
        <dbReference type="ARBA" id="ARBA00022692"/>
    </source>
</evidence>
<organism evidence="13 14">
    <name type="scientific">Candidatus Chisholmbacteria bacterium RIFCSPLOWO2_01_FULL_49_14</name>
    <dbReference type="NCBI Taxonomy" id="1797593"/>
    <lineage>
        <taxon>Bacteria</taxon>
        <taxon>Candidatus Chisholmiibacteriota</taxon>
    </lineage>
</organism>
<dbReference type="Gene3D" id="3.90.1310.10">
    <property type="entry name" value="Penicillin-binding protein 2a (Domain 2)"/>
    <property type="match status" value="1"/>
</dbReference>
<sequence>MNPEPLGLVFSDELLENSGKTTAYFSGTRLRLIWAAFLLCFSLLFLRLVWLQIIQGSRNRVLSDENRILVRRIQAPRGVITDRNGEVLAQNIPIYKMKNPDCTEHLGSQGAEKTEVSGCREYVEISREEALKLEATGGGGDVLTIVGRRYVYGPEIAQVLGFVGEADTQEMAQHPDYDLGDLIGKTGVELEYEEYLHGTNGAELVEIDADAAVVREISKSDPLDGGDLKLTIDASLQKKAYDLIGDRVGALVALDPRNGQVLTLVSRPSFDPNNVSVSLDGEDQPFFNRSIAGIYPPGSVFKVVTATAGLEDGKITAATEIEDTGEIRIGTYRYGNWYFDQYGRKEGSLNIVHAIKRSNDIFFYRVGEAVGATMLSEWAKAFGFGRLSGIDLPGEADGLVPSPLWKEQMRGERWFLGNTYHFAIGQSDLTVTPLQVAQMTGVAATGKLCQPHVAEHPEDKGSLCEDIGIHEETLRLVRAGMAEACLPGGTAFPFFNFGVGTGEGFRRIEVGCKTGTAEFGDPKERTHAWFTAFAPKENPEITVTVLLEGAGEGSYEAAPVAKGFLEEYFANSSR</sequence>
<feature type="domain" description="Penicillin-binding protein transpeptidase" evidence="11">
    <location>
        <begin position="249"/>
        <end position="565"/>
    </location>
</feature>
<evidence type="ECO:0008006" key="15">
    <source>
        <dbReference type="Google" id="ProtNLM"/>
    </source>
</evidence>
<dbReference type="InterPro" id="IPR012338">
    <property type="entry name" value="Beta-lactam/transpept-like"/>
</dbReference>
<comment type="subcellular location">
    <subcellularLocation>
        <location evidence="2">Cell membrane</location>
    </subcellularLocation>
    <subcellularLocation>
        <location evidence="1">Membrane</location>
        <topology evidence="1">Single-pass membrane protein</topology>
    </subcellularLocation>
</comment>
<name>A0A1G1W238_9BACT</name>
<reference evidence="13 14" key="1">
    <citation type="journal article" date="2016" name="Nat. Commun.">
        <title>Thousands of microbial genomes shed light on interconnected biogeochemical processes in an aquifer system.</title>
        <authorList>
            <person name="Anantharaman K."/>
            <person name="Brown C.T."/>
            <person name="Hug L.A."/>
            <person name="Sharon I."/>
            <person name="Castelle C.J."/>
            <person name="Probst A.J."/>
            <person name="Thomas B.C."/>
            <person name="Singh A."/>
            <person name="Wilkins M.J."/>
            <person name="Karaoz U."/>
            <person name="Brodie E.L."/>
            <person name="Williams K.H."/>
            <person name="Hubbard S.S."/>
            <person name="Banfield J.F."/>
        </authorList>
    </citation>
    <scope>NUCLEOTIDE SEQUENCE [LARGE SCALE GENOMIC DNA]</scope>
</reference>
<evidence type="ECO:0000256" key="1">
    <source>
        <dbReference type="ARBA" id="ARBA00004167"/>
    </source>
</evidence>
<accession>A0A1G1W238</accession>
<evidence type="ECO:0000259" key="12">
    <source>
        <dbReference type="Pfam" id="PF03717"/>
    </source>
</evidence>
<evidence type="ECO:0000256" key="9">
    <source>
        <dbReference type="ARBA" id="ARBA00023316"/>
    </source>
</evidence>
<dbReference type="GO" id="GO:0071555">
    <property type="term" value="P:cell wall organization"/>
    <property type="evidence" value="ECO:0007669"/>
    <property type="project" value="UniProtKB-KW"/>
</dbReference>
<evidence type="ECO:0000259" key="11">
    <source>
        <dbReference type="Pfam" id="PF00905"/>
    </source>
</evidence>
<evidence type="ECO:0000256" key="2">
    <source>
        <dbReference type="ARBA" id="ARBA00004236"/>
    </source>
</evidence>
<protein>
    <recommendedName>
        <fullName evidence="15">Penicillin-binding protein 2</fullName>
    </recommendedName>
</protein>
<keyword evidence="9" id="KW-0961">Cell wall biogenesis/degradation</keyword>
<dbReference type="SUPFAM" id="SSF56519">
    <property type="entry name" value="Penicillin binding protein dimerisation domain"/>
    <property type="match status" value="1"/>
</dbReference>
<dbReference type="PANTHER" id="PTHR30627:SF2">
    <property type="entry name" value="PEPTIDOGLYCAN D,D-TRANSPEPTIDASE MRDA"/>
    <property type="match status" value="1"/>
</dbReference>
<comment type="caution">
    <text evidence="13">The sequence shown here is derived from an EMBL/GenBank/DDBJ whole genome shotgun (WGS) entry which is preliminary data.</text>
</comment>
<evidence type="ECO:0000256" key="10">
    <source>
        <dbReference type="SAM" id="Phobius"/>
    </source>
</evidence>
<evidence type="ECO:0000256" key="5">
    <source>
        <dbReference type="ARBA" id="ARBA00022960"/>
    </source>
</evidence>
<dbReference type="InterPro" id="IPR001460">
    <property type="entry name" value="PCN-bd_Tpept"/>
</dbReference>
<evidence type="ECO:0000313" key="14">
    <source>
        <dbReference type="Proteomes" id="UP000176723"/>
    </source>
</evidence>
<dbReference type="GO" id="GO:0005886">
    <property type="term" value="C:plasma membrane"/>
    <property type="evidence" value="ECO:0007669"/>
    <property type="project" value="UniProtKB-SubCell"/>
</dbReference>
<gene>
    <name evidence="13" type="ORF">A3A65_02155</name>
</gene>
<keyword evidence="3" id="KW-1003">Cell membrane</keyword>
<dbReference type="GO" id="GO:0008658">
    <property type="term" value="F:penicillin binding"/>
    <property type="evidence" value="ECO:0007669"/>
    <property type="project" value="InterPro"/>
</dbReference>
<dbReference type="Proteomes" id="UP000176723">
    <property type="component" value="Unassembled WGS sequence"/>
</dbReference>
<dbReference type="Pfam" id="PF00905">
    <property type="entry name" value="Transpeptidase"/>
    <property type="match status" value="1"/>
</dbReference>
<dbReference type="STRING" id="1797593.A3A65_02155"/>
<dbReference type="GO" id="GO:0008360">
    <property type="term" value="P:regulation of cell shape"/>
    <property type="evidence" value="ECO:0007669"/>
    <property type="project" value="UniProtKB-KW"/>
</dbReference>
<keyword evidence="7 10" id="KW-1133">Transmembrane helix</keyword>
<dbReference type="InterPro" id="IPR036138">
    <property type="entry name" value="PBP_dimer_sf"/>
</dbReference>
<keyword evidence="8 10" id="KW-0472">Membrane</keyword>
<evidence type="ECO:0000256" key="6">
    <source>
        <dbReference type="ARBA" id="ARBA00022984"/>
    </source>
</evidence>
<dbReference type="InterPro" id="IPR005311">
    <property type="entry name" value="PBP_dimer"/>
</dbReference>
<dbReference type="Pfam" id="PF03717">
    <property type="entry name" value="PBP_dimer"/>
    <property type="match status" value="1"/>
</dbReference>
<dbReference type="PANTHER" id="PTHR30627">
    <property type="entry name" value="PEPTIDOGLYCAN D,D-TRANSPEPTIDASE"/>
    <property type="match status" value="1"/>
</dbReference>
<dbReference type="InterPro" id="IPR050515">
    <property type="entry name" value="Beta-lactam/transpept"/>
</dbReference>
<dbReference type="AlphaFoldDB" id="A0A1G1W238"/>
<dbReference type="GO" id="GO:0071972">
    <property type="term" value="F:peptidoglycan L,D-transpeptidase activity"/>
    <property type="evidence" value="ECO:0007669"/>
    <property type="project" value="TreeGrafter"/>
</dbReference>
<proteinExistence type="predicted"/>